<gene>
    <name evidence="2" type="ORF">ALC60_06155</name>
</gene>
<dbReference type="EMBL" id="KQ982562">
    <property type="protein sequence ID" value="KYQ54816.1"/>
    <property type="molecule type" value="Genomic_DNA"/>
</dbReference>
<organism evidence="2 3">
    <name type="scientific">Mycetomoellerius zeteki</name>
    <dbReference type="NCBI Taxonomy" id="64791"/>
    <lineage>
        <taxon>Eukaryota</taxon>
        <taxon>Metazoa</taxon>
        <taxon>Ecdysozoa</taxon>
        <taxon>Arthropoda</taxon>
        <taxon>Hexapoda</taxon>
        <taxon>Insecta</taxon>
        <taxon>Pterygota</taxon>
        <taxon>Neoptera</taxon>
        <taxon>Endopterygota</taxon>
        <taxon>Hymenoptera</taxon>
        <taxon>Apocrita</taxon>
        <taxon>Aculeata</taxon>
        <taxon>Formicoidea</taxon>
        <taxon>Formicidae</taxon>
        <taxon>Myrmicinae</taxon>
        <taxon>Mycetomoellerius</taxon>
    </lineage>
</organism>
<feature type="region of interest" description="Disordered" evidence="1">
    <location>
        <begin position="485"/>
        <end position="520"/>
    </location>
</feature>
<reference evidence="2 3" key="1">
    <citation type="submission" date="2015-09" db="EMBL/GenBank/DDBJ databases">
        <title>Trachymyrmex zeteki WGS genome.</title>
        <authorList>
            <person name="Nygaard S."/>
            <person name="Hu H."/>
            <person name="Boomsma J."/>
            <person name="Zhang G."/>
        </authorList>
    </citation>
    <scope>NUCLEOTIDE SEQUENCE [LARGE SCALE GENOMIC DNA]</scope>
    <source>
        <strain evidence="2">Tzet28-1</strain>
        <tissue evidence="2">Whole body</tissue>
    </source>
</reference>
<evidence type="ECO:0000256" key="1">
    <source>
        <dbReference type="SAM" id="MobiDB-lite"/>
    </source>
</evidence>
<feature type="compositionally biased region" description="Low complexity" evidence="1">
    <location>
        <begin position="610"/>
        <end position="627"/>
    </location>
</feature>
<sequence length="627" mass="72116">MYYIGRIRLTKYILSKYNILPFQEPPCRICTHLTPPAAFNPRTLESRYKSPVTRRKEYCEPRRCNAKVGTDLKYEFKSRSYNVDHAVNKIQELKRNVQDLDGSKHHDETESLLEPSSESKINDLKDVHNTIMTCLKEMEKLKTFLEDENSWWKILKNRSIDCCQQKLPHLHGVLDGSSVTLMLLEEGTDEVPRRFVTSTPKEKSKTTGPRFGTSPREWTNKAKQTEQYTNHRMKHMDEYADSYTTPHYSLDTKSALIEVTSTDSRDPIQRHIKRAVMSEQNIVASEFWTEAQEDGSDKQKTPETSHRFKETCDNIQYEDKEKRIGRSNIVPPREIRYEDTQMTFEDAVQPRRTFSSENTESKKHITSDFESNVDLNTAHEMKKVLIIARSPAFTIDDALKMGSTTTVILRERAIMRSAISTPTISRRNLTSFDGSAYILTFESFEVSLKRKEDISVVDKRRLKFCKSTKKIKSSSFKGECSKSCTKYRKTSSNGPQTSDKPQTLRESSYHQKKSETKPTGEMPLFAQLKTKMKETSRKLQSTLPFFKKTRRTMAKVRSLYIGSKAKRALGFKCNLKKCNSTLMECSAGACRKKSMIFGEPNQPCSSKMADSSISDTSTVSSTSEDRF</sequence>
<feature type="region of interest" description="Disordered" evidence="1">
    <location>
        <begin position="197"/>
        <end position="217"/>
    </location>
</feature>
<feature type="compositionally biased region" description="Basic and acidic residues" evidence="1">
    <location>
        <begin position="98"/>
        <end position="109"/>
    </location>
</feature>
<keyword evidence="3" id="KW-1185">Reference proteome</keyword>
<feature type="region of interest" description="Disordered" evidence="1">
    <location>
        <begin position="98"/>
        <end position="117"/>
    </location>
</feature>
<dbReference type="Proteomes" id="UP000075809">
    <property type="component" value="Unassembled WGS sequence"/>
</dbReference>
<dbReference type="AlphaFoldDB" id="A0A151X317"/>
<proteinExistence type="predicted"/>
<name>A0A151X317_9HYME</name>
<evidence type="ECO:0000313" key="3">
    <source>
        <dbReference type="Proteomes" id="UP000075809"/>
    </source>
</evidence>
<accession>A0A151X317</accession>
<feature type="compositionally biased region" description="Polar residues" evidence="1">
    <location>
        <begin position="490"/>
        <end position="506"/>
    </location>
</feature>
<feature type="compositionally biased region" description="Basic and acidic residues" evidence="1">
    <location>
        <begin position="507"/>
        <end position="518"/>
    </location>
</feature>
<evidence type="ECO:0000313" key="2">
    <source>
        <dbReference type="EMBL" id="KYQ54816.1"/>
    </source>
</evidence>
<protein>
    <submittedName>
        <fullName evidence="2">Uncharacterized protein</fullName>
    </submittedName>
</protein>
<feature type="region of interest" description="Disordered" evidence="1">
    <location>
        <begin position="601"/>
        <end position="627"/>
    </location>
</feature>